<sequence>MCDNNFLISLFFNDQTLTYFKLKYFKSMLLFYLENFFEAILVRILFSYLVKHFFFIFLHELDFATFEIFIDTYQLKESELNKIKKFLPKNKIRTKEFALKISNHTLVPNYGIGNLVLTQKCLYLLELGTNRRKVITEIKDIISIEKTQYNNGLFNSKSALKINTLNEAVHISPDNEVNVWYLLFNELCSSFRIANETKDSSVVQLAAINWFKLNS</sequence>
<dbReference type="Proteomes" id="UP000276133">
    <property type="component" value="Unassembled WGS sequence"/>
</dbReference>
<keyword evidence="3" id="KW-1185">Reference proteome</keyword>
<evidence type="ECO:0000256" key="1">
    <source>
        <dbReference type="SAM" id="Phobius"/>
    </source>
</evidence>
<protein>
    <submittedName>
        <fullName evidence="2">DENN domain-containing 3</fullName>
    </submittedName>
</protein>
<evidence type="ECO:0000313" key="2">
    <source>
        <dbReference type="EMBL" id="RNA33500.1"/>
    </source>
</evidence>
<keyword evidence="1" id="KW-1133">Transmembrane helix</keyword>
<feature type="transmembrane region" description="Helical" evidence="1">
    <location>
        <begin position="29"/>
        <end position="50"/>
    </location>
</feature>
<gene>
    <name evidence="2" type="ORF">BpHYR1_039573</name>
</gene>
<organism evidence="2 3">
    <name type="scientific">Brachionus plicatilis</name>
    <name type="common">Marine rotifer</name>
    <name type="synonym">Brachionus muelleri</name>
    <dbReference type="NCBI Taxonomy" id="10195"/>
    <lineage>
        <taxon>Eukaryota</taxon>
        <taxon>Metazoa</taxon>
        <taxon>Spiralia</taxon>
        <taxon>Gnathifera</taxon>
        <taxon>Rotifera</taxon>
        <taxon>Eurotatoria</taxon>
        <taxon>Monogononta</taxon>
        <taxon>Pseudotrocha</taxon>
        <taxon>Ploima</taxon>
        <taxon>Brachionidae</taxon>
        <taxon>Brachionus</taxon>
    </lineage>
</organism>
<dbReference type="AlphaFoldDB" id="A0A3M7SD92"/>
<keyword evidence="1" id="KW-0812">Transmembrane</keyword>
<evidence type="ECO:0000313" key="3">
    <source>
        <dbReference type="Proteomes" id="UP000276133"/>
    </source>
</evidence>
<proteinExistence type="predicted"/>
<reference evidence="2 3" key="1">
    <citation type="journal article" date="2018" name="Sci. Rep.">
        <title>Genomic signatures of local adaptation to the degree of environmental predictability in rotifers.</title>
        <authorList>
            <person name="Franch-Gras L."/>
            <person name="Hahn C."/>
            <person name="Garcia-Roger E.M."/>
            <person name="Carmona M.J."/>
            <person name="Serra M."/>
            <person name="Gomez A."/>
        </authorList>
    </citation>
    <scope>NUCLEOTIDE SEQUENCE [LARGE SCALE GENOMIC DNA]</scope>
    <source>
        <strain evidence="2">HYR1</strain>
    </source>
</reference>
<dbReference type="OrthoDB" id="6019893at2759"/>
<accession>A0A3M7SD92</accession>
<keyword evidence="1" id="KW-0472">Membrane</keyword>
<name>A0A3M7SD92_BRAPC</name>
<dbReference type="EMBL" id="REGN01001626">
    <property type="protein sequence ID" value="RNA33500.1"/>
    <property type="molecule type" value="Genomic_DNA"/>
</dbReference>
<comment type="caution">
    <text evidence="2">The sequence shown here is derived from an EMBL/GenBank/DDBJ whole genome shotgun (WGS) entry which is preliminary data.</text>
</comment>